<evidence type="ECO:0000313" key="1">
    <source>
        <dbReference type="EMBL" id="OMJ67034.1"/>
    </source>
</evidence>
<dbReference type="AlphaFoldDB" id="A0A1R2AR79"/>
<dbReference type="EMBL" id="MPUH01001577">
    <property type="protein sequence ID" value="OMJ67034.1"/>
    <property type="molecule type" value="Genomic_DNA"/>
</dbReference>
<gene>
    <name evidence="1" type="ORF">SteCoe_35911</name>
</gene>
<reference evidence="1 2" key="1">
    <citation type="submission" date="2016-11" db="EMBL/GenBank/DDBJ databases">
        <title>The macronuclear genome of Stentor coeruleus: a giant cell with tiny introns.</title>
        <authorList>
            <person name="Slabodnick M."/>
            <person name="Ruby J.G."/>
            <person name="Reiff S.B."/>
            <person name="Swart E.C."/>
            <person name="Gosai S."/>
            <person name="Prabakaran S."/>
            <person name="Witkowska E."/>
            <person name="Larue G.E."/>
            <person name="Fisher S."/>
            <person name="Freeman R.M."/>
            <person name="Gunawardena J."/>
            <person name="Chu W."/>
            <person name="Stover N.A."/>
            <person name="Gregory B.D."/>
            <person name="Nowacki M."/>
            <person name="Derisi J."/>
            <person name="Roy S.W."/>
            <person name="Marshall W.F."/>
            <person name="Sood P."/>
        </authorList>
    </citation>
    <scope>NUCLEOTIDE SEQUENCE [LARGE SCALE GENOMIC DNA]</scope>
    <source>
        <strain evidence="1">WM001</strain>
    </source>
</reference>
<protein>
    <submittedName>
        <fullName evidence="1">Uncharacterized protein</fullName>
    </submittedName>
</protein>
<accession>A0A1R2AR79</accession>
<sequence length="253" mass="28593">MYGDSNPKSNLHIWKDSIHSINSSLENKSKLPSGELSITKKGDKLCLRPLSPYRYICTPKINEDLCSDLSESSVEIEDQCHQRSSTTIINDIAQSYTFVPAIKKTQESIHDEDSISISSKNQSEDDCKDSILASTVDPKSFLRKPKVNQGQISTILTISSTSSEKNAPQKLVSHRNHKRASQEQRNSIFESVTAFCKKCGQNTPTEVIENIYVGTFWEKLFCNICYSDSTLREFTHICKTCETPVFQIKLRVE</sequence>
<organism evidence="1 2">
    <name type="scientific">Stentor coeruleus</name>
    <dbReference type="NCBI Taxonomy" id="5963"/>
    <lineage>
        <taxon>Eukaryota</taxon>
        <taxon>Sar</taxon>
        <taxon>Alveolata</taxon>
        <taxon>Ciliophora</taxon>
        <taxon>Postciliodesmatophora</taxon>
        <taxon>Heterotrichea</taxon>
        <taxon>Heterotrichida</taxon>
        <taxon>Stentoridae</taxon>
        <taxon>Stentor</taxon>
    </lineage>
</organism>
<comment type="caution">
    <text evidence="1">The sequence shown here is derived from an EMBL/GenBank/DDBJ whole genome shotgun (WGS) entry which is preliminary data.</text>
</comment>
<name>A0A1R2AR79_9CILI</name>
<evidence type="ECO:0000313" key="2">
    <source>
        <dbReference type="Proteomes" id="UP000187209"/>
    </source>
</evidence>
<keyword evidence="2" id="KW-1185">Reference proteome</keyword>
<proteinExistence type="predicted"/>
<dbReference type="Proteomes" id="UP000187209">
    <property type="component" value="Unassembled WGS sequence"/>
</dbReference>